<gene>
    <name evidence="2" type="ORF">OLW01_12870</name>
</gene>
<dbReference type="InterPro" id="IPR009998">
    <property type="entry name" value="YfaZ"/>
</dbReference>
<feature type="signal peptide" evidence="1">
    <location>
        <begin position="1"/>
        <end position="21"/>
    </location>
</feature>
<dbReference type="RefSeq" id="WP_268074320.1">
    <property type="nucleotide sequence ID" value="NZ_CP109965.1"/>
</dbReference>
<accession>A0ABY7AMZ1</accession>
<evidence type="ECO:0000313" key="3">
    <source>
        <dbReference type="Proteomes" id="UP001163726"/>
    </source>
</evidence>
<keyword evidence="3" id="KW-1185">Reference proteome</keyword>
<dbReference type="Pfam" id="PF07437">
    <property type="entry name" value="YfaZ"/>
    <property type="match status" value="1"/>
</dbReference>
<reference evidence="2" key="1">
    <citation type="submission" date="2022-10" db="EMBL/GenBank/DDBJ databases">
        <title>Catenovulum adriacola sp. nov. isolated in the Harbour of Susak.</title>
        <authorList>
            <person name="Schoch T."/>
            <person name="Reich S.J."/>
            <person name="Stoeferle S."/>
            <person name="Flaiz M."/>
            <person name="Kazda M."/>
            <person name="Riedel C.U."/>
            <person name="Duerre P."/>
        </authorList>
    </citation>
    <scope>NUCLEOTIDE SEQUENCE</scope>
    <source>
        <strain evidence="2">TS8</strain>
    </source>
</reference>
<feature type="chain" id="PRO_5047194645" evidence="1">
    <location>
        <begin position="22"/>
        <end position="184"/>
    </location>
</feature>
<dbReference type="SUPFAM" id="SSF56935">
    <property type="entry name" value="Porins"/>
    <property type="match status" value="1"/>
</dbReference>
<organism evidence="2 3">
    <name type="scientific">Catenovulum adriaticum</name>
    <dbReference type="NCBI Taxonomy" id="2984846"/>
    <lineage>
        <taxon>Bacteria</taxon>
        <taxon>Pseudomonadati</taxon>
        <taxon>Pseudomonadota</taxon>
        <taxon>Gammaproteobacteria</taxon>
        <taxon>Alteromonadales</taxon>
        <taxon>Alteromonadaceae</taxon>
        <taxon>Catenovulum</taxon>
    </lineage>
</organism>
<evidence type="ECO:0000256" key="1">
    <source>
        <dbReference type="SAM" id="SignalP"/>
    </source>
</evidence>
<keyword evidence="1" id="KW-0732">Signal</keyword>
<name>A0ABY7AMZ1_9ALTE</name>
<evidence type="ECO:0000313" key="2">
    <source>
        <dbReference type="EMBL" id="WAJ70021.1"/>
    </source>
</evidence>
<dbReference type="EMBL" id="CP109965">
    <property type="protein sequence ID" value="WAJ70021.1"/>
    <property type="molecule type" value="Genomic_DNA"/>
</dbReference>
<dbReference type="Proteomes" id="UP001163726">
    <property type="component" value="Chromosome"/>
</dbReference>
<protein>
    <submittedName>
        <fullName evidence="2">YfaZ family protein</fullName>
    </submittedName>
</protein>
<proteinExistence type="predicted"/>
<sequence length="184" mass="19992">MKHLKKSLTAALTALALPASANFLTADLSNDAFKIEIGSDRLVQDVQLSAAATGTDDDVSVFSFTGMMAGPIQGQPNLTAGLGGRLYLSDIYDENVQGFALGGQAIYRLPQNPAVSFQGQFFYTPDILMSDDFDYQTDLSLRANYQLLPNGSVYVGYRHLKANTENGPNFTLDKGINIGFEFKF</sequence>